<evidence type="ECO:0000313" key="2">
    <source>
        <dbReference type="EMBL" id="PIW66345.1"/>
    </source>
</evidence>
<dbReference type="Pfam" id="PF13557">
    <property type="entry name" value="Phenol_MetA_deg"/>
    <property type="match status" value="1"/>
</dbReference>
<feature type="chain" id="PRO_5014427715" description="Transporter" evidence="1">
    <location>
        <begin position="25"/>
        <end position="300"/>
    </location>
</feature>
<comment type="caution">
    <text evidence="2">The sequence shown here is derived from an EMBL/GenBank/DDBJ whole genome shotgun (WGS) entry which is preliminary data.</text>
</comment>
<dbReference type="AlphaFoldDB" id="A0A2J0LEQ6"/>
<reference evidence="2 3" key="1">
    <citation type="submission" date="2017-09" db="EMBL/GenBank/DDBJ databases">
        <title>Depth-based differentiation of microbial function through sediment-hosted aquifers and enrichment of novel symbionts in the deep terrestrial subsurface.</title>
        <authorList>
            <person name="Probst A.J."/>
            <person name="Ladd B."/>
            <person name="Jarett J.K."/>
            <person name="Geller-Mcgrath D.E."/>
            <person name="Sieber C.M."/>
            <person name="Emerson J.B."/>
            <person name="Anantharaman K."/>
            <person name="Thomas B.C."/>
            <person name="Malmstrom R."/>
            <person name="Stieglmeier M."/>
            <person name="Klingl A."/>
            <person name="Woyke T."/>
            <person name="Ryan C.M."/>
            <person name="Banfield J.F."/>
        </authorList>
    </citation>
    <scope>NUCLEOTIDE SEQUENCE [LARGE SCALE GENOMIC DNA]</scope>
    <source>
        <strain evidence="2">CG12_big_fil_rev_8_21_14_0_65_43_15</strain>
    </source>
</reference>
<proteinExistence type="predicted"/>
<evidence type="ECO:0000313" key="3">
    <source>
        <dbReference type="Proteomes" id="UP000231267"/>
    </source>
</evidence>
<dbReference type="Proteomes" id="UP000231267">
    <property type="component" value="Unassembled WGS sequence"/>
</dbReference>
<gene>
    <name evidence="2" type="ORF">COW11_03805</name>
</gene>
<protein>
    <recommendedName>
        <fullName evidence="4">Transporter</fullName>
    </recommendedName>
</protein>
<evidence type="ECO:0000256" key="1">
    <source>
        <dbReference type="SAM" id="SignalP"/>
    </source>
</evidence>
<accession>A0A2J0LEQ6</accession>
<name>A0A2J0LEQ6_9BACT</name>
<sequence>MLKHIYAAAAVLIFCALTLNYANAEDEWDPVSAGTVTTWTAPLCAKGELVAQPFFFYNNTRGTFNSDGHYDSLPSGDKKYQFLQQLFAQYGLTDRFEIDAQIEYQENFLRQNGDSANSSGFGDSVGFLRYCLQEETGSLPYAAALFQLKIPTGEYQHADDSRLGTDLTGAGSWDPGLGIILTKKFKPFVAHCDFIYSAPLETKIDGVKTRYADYLNYDFGLEYFLSHRFNLMFEANGFLQSDKKEDGARTDDSNVNYFTVSPGIGWSCEKVQAVLAYQRVLTGTNADANDSVVLTFVRSF</sequence>
<keyword evidence="1" id="KW-0732">Signal</keyword>
<dbReference type="EMBL" id="PFGP01000092">
    <property type="protein sequence ID" value="PIW66345.1"/>
    <property type="molecule type" value="Genomic_DNA"/>
</dbReference>
<feature type="signal peptide" evidence="1">
    <location>
        <begin position="1"/>
        <end position="24"/>
    </location>
</feature>
<evidence type="ECO:0008006" key="4">
    <source>
        <dbReference type="Google" id="ProtNLM"/>
    </source>
</evidence>
<organism evidence="2 3">
    <name type="scientific">Candidatus Taenaricola geysiri</name>
    <dbReference type="NCBI Taxonomy" id="1974752"/>
    <lineage>
        <taxon>Bacteria</taxon>
        <taxon>Pseudomonadati</taxon>
        <taxon>Candidatus Omnitrophota</taxon>
        <taxon>Candidatus Taenaricola</taxon>
    </lineage>
</organism>
<dbReference type="InterPro" id="IPR025737">
    <property type="entry name" value="FApF"/>
</dbReference>